<evidence type="ECO:0000256" key="3">
    <source>
        <dbReference type="ARBA" id="ARBA00022884"/>
    </source>
</evidence>
<dbReference type="Pfam" id="PF01918">
    <property type="entry name" value="Alba"/>
    <property type="match status" value="1"/>
</dbReference>
<evidence type="ECO:0000259" key="6">
    <source>
        <dbReference type="Pfam" id="PF01918"/>
    </source>
</evidence>
<dbReference type="InParanoid" id="A7AMG5"/>
<dbReference type="EMBL" id="AAXT01000001">
    <property type="protein sequence ID" value="EDO07749.1"/>
    <property type="molecule type" value="Genomic_DNA"/>
</dbReference>
<dbReference type="RefSeq" id="XP_001611317.1">
    <property type="nucleotide sequence ID" value="XM_001611267.1"/>
</dbReference>
<dbReference type="GeneID" id="5479562"/>
<dbReference type="KEGG" id="bbo:BBOV_III001820"/>
<protein>
    <recommendedName>
        <fullName evidence="6">DNA/RNA-binding protein Alba-like domain-containing protein</fullName>
    </recommendedName>
</protein>
<name>A7AMG5_BABBO</name>
<dbReference type="PANTHER" id="PTHR13516">
    <property type="entry name" value="RIBONUCLEASE P SUBUNIT P25"/>
    <property type="match status" value="1"/>
</dbReference>
<evidence type="ECO:0000256" key="5">
    <source>
        <dbReference type="SAM" id="MobiDB-lite"/>
    </source>
</evidence>
<gene>
    <name evidence="7" type="ORF">BBOV_III001820</name>
</gene>
<reference evidence="8" key="2">
    <citation type="journal article" date="2020" name="Data Brief">
        <title>Transcriptome dataset of Babesia bovis life stages within vertebrate and invertebrate hosts.</title>
        <authorList>
            <person name="Ueti M.W."/>
            <person name="Johnson W.C."/>
            <person name="Kappmeyer L.S."/>
            <person name="Herndon D.R."/>
            <person name="Mousel M.R."/>
            <person name="Reif K.E."/>
            <person name="Taus N.S."/>
            <person name="Ifeonu O.O."/>
            <person name="Silva J.C."/>
            <person name="Suarez C.E."/>
            <person name="Brayton K.A."/>
        </authorList>
    </citation>
    <scope>NUCLEOTIDE SEQUENCE [LARGE SCALE GENOMIC DNA]</scope>
</reference>
<keyword evidence="8" id="KW-1185">Reference proteome</keyword>
<dbReference type="VEuPathDB" id="PiroplasmaDB:BBOV_III001820"/>
<dbReference type="GO" id="GO:0003723">
    <property type="term" value="F:RNA binding"/>
    <property type="evidence" value="ECO:0007669"/>
    <property type="project" value="UniProtKB-KW"/>
</dbReference>
<evidence type="ECO:0000256" key="1">
    <source>
        <dbReference type="ARBA" id="ARBA00004123"/>
    </source>
</evidence>
<comment type="similarity">
    <text evidence="2">Belongs to the histone-like Alba family.</text>
</comment>
<evidence type="ECO:0000256" key="2">
    <source>
        <dbReference type="ARBA" id="ARBA00008018"/>
    </source>
</evidence>
<keyword evidence="3" id="KW-0694">RNA-binding</keyword>
<feature type="domain" description="DNA/RNA-binding protein Alba-like" evidence="6">
    <location>
        <begin position="19"/>
        <end position="79"/>
    </location>
</feature>
<dbReference type="InterPro" id="IPR051958">
    <property type="entry name" value="Alba-like_NAB"/>
</dbReference>
<dbReference type="InterPro" id="IPR002775">
    <property type="entry name" value="DNA/RNA-bd_Alba-like"/>
</dbReference>
<dbReference type="GO" id="GO:0005634">
    <property type="term" value="C:nucleus"/>
    <property type="evidence" value="ECO:0007669"/>
    <property type="project" value="UniProtKB-SubCell"/>
</dbReference>
<reference evidence="7 8" key="1">
    <citation type="journal article" date="2007" name="PLoS Pathog.">
        <title>Genome sequence of Babesia bovis and comparative analysis of apicomplexan hemoprotozoa.</title>
        <authorList>
            <person name="Brayton K.A."/>
            <person name="Lau A.O.T."/>
            <person name="Herndon D.R."/>
            <person name="Hannick L."/>
            <person name="Kappmeyer L.S."/>
            <person name="Berens S.J."/>
            <person name="Bidwell S.L."/>
            <person name="Brown W.C."/>
            <person name="Crabtree J."/>
            <person name="Fadrosh D."/>
            <person name="Feldblum T."/>
            <person name="Forberger H.A."/>
            <person name="Haas B.J."/>
            <person name="Howell J.M."/>
            <person name="Khouri H."/>
            <person name="Koo H."/>
            <person name="Mann D.J."/>
            <person name="Norimine J."/>
            <person name="Paulsen I.T."/>
            <person name="Radune D."/>
            <person name="Ren Q."/>
            <person name="Smith R.K. Jr."/>
            <person name="Suarez C.E."/>
            <person name="White O."/>
            <person name="Wortman J.R."/>
            <person name="Knowles D.P. Jr."/>
            <person name="McElwain T.F."/>
            <person name="Nene V.M."/>
        </authorList>
    </citation>
    <scope>NUCLEOTIDE SEQUENCE [LARGE SCALE GENOMIC DNA]</scope>
    <source>
        <strain evidence="7">T2Bo</strain>
    </source>
</reference>
<dbReference type="eggNOG" id="KOG2567">
    <property type="taxonomic scope" value="Eukaryota"/>
</dbReference>
<dbReference type="OMA" id="VCFLTIT"/>
<feature type="region of interest" description="Disordered" evidence="5">
    <location>
        <begin position="142"/>
        <end position="169"/>
    </location>
</feature>
<sequence>MAHSKASMATEGKPASPGEIRVTSVGLVYGYVNYARKLIDGGEPVVTLRGTGRAMSNVVETAEILRRAYKGMHQLTLLDTQDNLASDQDAEGKDSRRPVCFLTIKLTLDPQHIDTSAPGYQKPLDDEQLKEVDVEKLIQGIKNVGMRRKTTMPRRQGNKAPNSERENKS</sequence>
<keyword evidence="4" id="KW-0539">Nucleus</keyword>
<reference evidence="8" key="3">
    <citation type="journal article" date="2021" name="Int. J. Parasitol.">
        <title>Comparative analysis of gene expression between Babesia bovis blood stages and kinetes allowed by improved genome annotation.</title>
        <authorList>
            <person name="Ueti M.W."/>
            <person name="Johnson W.C."/>
            <person name="Kappmeyer L.S."/>
            <person name="Herndon D.R."/>
            <person name="Mousel M.R."/>
            <person name="Reif K.E."/>
            <person name="Taus N.S."/>
            <person name="Ifeonu O.O."/>
            <person name="Silva J.C."/>
            <person name="Suarez C.E."/>
            <person name="Brayton K.A."/>
        </authorList>
    </citation>
    <scope>NUCLEOTIDE SEQUENCE [LARGE SCALE GENOMIC DNA]</scope>
</reference>
<dbReference type="SUPFAM" id="SSF82704">
    <property type="entry name" value="AlbA-like"/>
    <property type="match status" value="1"/>
</dbReference>
<dbReference type="AlphaFoldDB" id="A7AMG5"/>
<comment type="subcellular location">
    <subcellularLocation>
        <location evidence="1">Nucleus</location>
    </subcellularLocation>
</comment>
<dbReference type="Gene3D" id="3.30.110.20">
    <property type="entry name" value="Alba-like domain"/>
    <property type="match status" value="1"/>
</dbReference>
<proteinExistence type="inferred from homology"/>
<dbReference type="STRING" id="5865.A7AMG5"/>
<evidence type="ECO:0000256" key="4">
    <source>
        <dbReference type="ARBA" id="ARBA00023242"/>
    </source>
</evidence>
<accession>A7AMG5</accession>
<organism evidence="7 8">
    <name type="scientific">Babesia bovis</name>
    <dbReference type="NCBI Taxonomy" id="5865"/>
    <lineage>
        <taxon>Eukaryota</taxon>
        <taxon>Sar</taxon>
        <taxon>Alveolata</taxon>
        <taxon>Apicomplexa</taxon>
        <taxon>Aconoidasida</taxon>
        <taxon>Piroplasmida</taxon>
        <taxon>Babesiidae</taxon>
        <taxon>Babesia</taxon>
    </lineage>
</organism>
<evidence type="ECO:0000313" key="8">
    <source>
        <dbReference type="Proteomes" id="UP000002173"/>
    </source>
</evidence>
<comment type="caution">
    <text evidence="7">The sequence shown here is derived from an EMBL/GenBank/DDBJ whole genome shotgun (WGS) entry which is preliminary data.</text>
</comment>
<dbReference type="InterPro" id="IPR036882">
    <property type="entry name" value="Alba-like_dom_sf"/>
</dbReference>
<dbReference type="Proteomes" id="UP000002173">
    <property type="component" value="Unassembled WGS sequence"/>
</dbReference>
<evidence type="ECO:0000313" key="7">
    <source>
        <dbReference type="EMBL" id="EDO07749.1"/>
    </source>
</evidence>